<evidence type="ECO:0000313" key="2">
    <source>
        <dbReference type="EMBL" id="SQD93188.1"/>
    </source>
</evidence>
<proteinExistence type="predicted"/>
<sequence>MYPVDNPGDWLPNGLDMADVNGGGDPDFLVNYEWTGRVRVVFHPGRGLAPDRPWPAVDVGRFPNAENAAFGDLDADGIVDIVVVQGIEHHADPSAVRILWGRSPPDPEASLSAYAWEDGGMLPEGTGVGHYLDVQVADLDGDGFPDIVAQSENVVHLFGNAGGGGSSTR</sequence>
<evidence type="ECO:0000256" key="1">
    <source>
        <dbReference type="ARBA" id="ARBA00022729"/>
    </source>
</evidence>
<dbReference type="Pfam" id="PF13517">
    <property type="entry name" value="FG-GAP_3"/>
    <property type="match status" value="1"/>
</dbReference>
<dbReference type="KEGG" id="bana:BARAN1_1166"/>
<keyword evidence="1" id="KW-0732">Signal</keyword>
<dbReference type="InterPro" id="IPR013517">
    <property type="entry name" value="FG-GAP"/>
</dbReference>
<organism evidence="2 3">
    <name type="scientific">Candidatus Bipolaricaulis anaerobius</name>
    <dbReference type="NCBI Taxonomy" id="2026885"/>
    <lineage>
        <taxon>Bacteria</taxon>
        <taxon>Candidatus Bipolaricaulota</taxon>
        <taxon>Candidatus Bipolaricaulia</taxon>
        <taxon>Candidatus Bipolaricaulales</taxon>
        <taxon>Candidatus Bipolaricaulaceae</taxon>
        <taxon>Candidatus Bipolaricaulis</taxon>
    </lineage>
</organism>
<evidence type="ECO:0000313" key="3">
    <source>
        <dbReference type="Proteomes" id="UP000249818"/>
    </source>
</evidence>
<dbReference type="AlphaFoldDB" id="A0A2X3KX66"/>
<accession>A0A2X3KX66</accession>
<dbReference type="Proteomes" id="UP000249818">
    <property type="component" value="Chromosome BARAN1"/>
</dbReference>
<dbReference type="EMBL" id="LS483254">
    <property type="protein sequence ID" value="SQD93188.1"/>
    <property type="molecule type" value="Genomic_DNA"/>
</dbReference>
<gene>
    <name evidence="2" type="ORF">BARAN1_1166</name>
</gene>
<evidence type="ECO:0008006" key="4">
    <source>
        <dbReference type="Google" id="ProtNLM"/>
    </source>
</evidence>
<protein>
    <recommendedName>
        <fullName evidence="4">VCBS repeat-containing protein</fullName>
    </recommendedName>
</protein>
<dbReference type="Gene3D" id="2.130.10.130">
    <property type="entry name" value="Integrin alpha, N-terminal"/>
    <property type="match status" value="1"/>
</dbReference>
<name>A0A2X3KX66_9BACT</name>
<keyword evidence="3" id="KW-1185">Reference proteome</keyword>
<dbReference type="SUPFAM" id="SSF69318">
    <property type="entry name" value="Integrin alpha N-terminal domain"/>
    <property type="match status" value="1"/>
</dbReference>
<dbReference type="InterPro" id="IPR028994">
    <property type="entry name" value="Integrin_alpha_N"/>
</dbReference>
<reference evidence="3" key="1">
    <citation type="submission" date="2018-05" db="EMBL/GenBank/DDBJ databases">
        <authorList>
            <person name="Hao L."/>
        </authorList>
    </citation>
    <scope>NUCLEOTIDE SEQUENCE [LARGE SCALE GENOMIC DNA]</scope>
</reference>